<evidence type="ECO:0000256" key="1">
    <source>
        <dbReference type="ARBA" id="ARBA00008668"/>
    </source>
</evidence>
<dbReference type="InterPro" id="IPR000070">
    <property type="entry name" value="Pectinesterase_cat"/>
</dbReference>
<dbReference type="KEGG" id="bgok:Pr1d_37520"/>
<dbReference type="CDD" id="cd01821">
    <property type="entry name" value="Rhamnogalacturan_acetylesterase_like"/>
    <property type="match status" value="1"/>
</dbReference>
<dbReference type="InterPro" id="IPR012334">
    <property type="entry name" value="Pectin_lyas_fold"/>
</dbReference>
<evidence type="ECO:0000259" key="6">
    <source>
        <dbReference type="Pfam" id="PF13472"/>
    </source>
</evidence>
<keyword evidence="3" id="KW-0063">Aspartyl esterase</keyword>
<dbReference type="GO" id="GO:0042545">
    <property type="term" value="P:cell wall modification"/>
    <property type="evidence" value="ECO:0007669"/>
    <property type="project" value="InterPro"/>
</dbReference>
<dbReference type="InterPro" id="IPR036514">
    <property type="entry name" value="SGNH_hydro_sf"/>
</dbReference>
<evidence type="ECO:0000256" key="2">
    <source>
        <dbReference type="ARBA" id="ARBA00022801"/>
    </source>
</evidence>
<dbReference type="RefSeq" id="WP_168205325.1">
    <property type="nucleotide sequence ID" value="NZ_CP042913.1"/>
</dbReference>
<dbReference type="InterPro" id="IPR013830">
    <property type="entry name" value="SGNH_hydro"/>
</dbReference>
<dbReference type="Proteomes" id="UP000323917">
    <property type="component" value="Chromosome"/>
</dbReference>
<dbReference type="InterPro" id="IPR011050">
    <property type="entry name" value="Pectin_lyase_fold/virulence"/>
</dbReference>
<dbReference type="Gene3D" id="2.160.20.10">
    <property type="entry name" value="Single-stranded right-handed beta-helix, Pectin lyase-like"/>
    <property type="match status" value="1"/>
</dbReference>
<evidence type="ECO:0000313" key="8">
    <source>
        <dbReference type="Proteomes" id="UP000323917"/>
    </source>
</evidence>
<dbReference type="Pfam" id="PF13472">
    <property type="entry name" value="Lipase_GDSL_2"/>
    <property type="match status" value="1"/>
</dbReference>
<organism evidence="7 8">
    <name type="scientific">Bythopirellula goksoeyrii</name>
    <dbReference type="NCBI Taxonomy" id="1400387"/>
    <lineage>
        <taxon>Bacteria</taxon>
        <taxon>Pseudomonadati</taxon>
        <taxon>Planctomycetota</taxon>
        <taxon>Planctomycetia</taxon>
        <taxon>Pirellulales</taxon>
        <taxon>Lacipirellulaceae</taxon>
        <taxon>Bythopirellula</taxon>
    </lineage>
</organism>
<dbReference type="SUPFAM" id="SSF52266">
    <property type="entry name" value="SGNH hydrolase"/>
    <property type="match status" value="1"/>
</dbReference>
<proteinExistence type="inferred from homology"/>
<protein>
    <submittedName>
        <fullName evidence="7">Rhamnogalacturonan acetylesterase RhgT</fullName>
        <ecNumber evidence="7">3.1.1.-</ecNumber>
    </submittedName>
</protein>
<feature type="chain" id="PRO_5022829120" evidence="4">
    <location>
        <begin position="30"/>
        <end position="650"/>
    </location>
</feature>
<dbReference type="PANTHER" id="PTHR43695:SF1">
    <property type="entry name" value="RHAMNOGALACTURONAN ACETYLESTERASE"/>
    <property type="match status" value="1"/>
</dbReference>
<dbReference type="EMBL" id="CP042913">
    <property type="protein sequence ID" value="QEG36438.1"/>
    <property type="molecule type" value="Genomic_DNA"/>
</dbReference>
<dbReference type="Gene3D" id="3.40.50.1110">
    <property type="entry name" value="SGNH hydrolase"/>
    <property type="match status" value="1"/>
</dbReference>
<dbReference type="AlphaFoldDB" id="A0A5B9QBW1"/>
<feature type="domain" description="SGNH hydrolase-type esterase" evidence="6">
    <location>
        <begin position="438"/>
        <end position="621"/>
    </location>
</feature>
<dbReference type="Pfam" id="PF01095">
    <property type="entry name" value="Pectinesterase"/>
    <property type="match status" value="1"/>
</dbReference>
<dbReference type="EC" id="3.1.1.-" evidence="7"/>
<gene>
    <name evidence="7" type="primary">rhgT</name>
    <name evidence="7" type="ORF">Pr1d_37520</name>
</gene>
<evidence type="ECO:0000313" key="7">
    <source>
        <dbReference type="EMBL" id="QEG36438.1"/>
    </source>
</evidence>
<evidence type="ECO:0000256" key="3">
    <source>
        <dbReference type="ARBA" id="ARBA00023085"/>
    </source>
</evidence>
<dbReference type="SUPFAM" id="SSF51126">
    <property type="entry name" value="Pectin lyase-like"/>
    <property type="match status" value="1"/>
</dbReference>
<keyword evidence="8" id="KW-1185">Reference proteome</keyword>
<evidence type="ECO:0000259" key="5">
    <source>
        <dbReference type="Pfam" id="PF01095"/>
    </source>
</evidence>
<reference evidence="7 8" key="1">
    <citation type="submission" date="2019-08" db="EMBL/GenBank/DDBJ databases">
        <title>Deep-cultivation of Planctomycetes and their phenomic and genomic characterization uncovers novel biology.</title>
        <authorList>
            <person name="Wiegand S."/>
            <person name="Jogler M."/>
            <person name="Boedeker C."/>
            <person name="Pinto D."/>
            <person name="Vollmers J."/>
            <person name="Rivas-Marin E."/>
            <person name="Kohn T."/>
            <person name="Peeters S.H."/>
            <person name="Heuer A."/>
            <person name="Rast P."/>
            <person name="Oberbeckmann S."/>
            <person name="Bunk B."/>
            <person name="Jeske O."/>
            <person name="Meyerdierks A."/>
            <person name="Storesund J.E."/>
            <person name="Kallscheuer N."/>
            <person name="Luecker S."/>
            <person name="Lage O.M."/>
            <person name="Pohl T."/>
            <person name="Merkel B.J."/>
            <person name="Hornburger P."/>
            <person name="Mueller R.-W."/>
            <person name="Bruemmer F."/>
            <person name="Labrenz M."/>
            <person name="Spormann A.M."/>
            <person name="Op den Camp H."/>
            <person name="Overmann J."/>
            <person name="Amann R."/>
            <person name="Jetten M.S.M."/>
            <person name="Mascher T."/>
            <person name="Medema M.H."/>
            <person name="Devos D.P."/>
            <person name="Kaster A.-K."/>
            <person name="Ovreas L."/>
            <person name="Rohde M."/>
            <person name="Galperin M.Y."/>
            <person name="Jogler C."/>
        </authorList>
    </citation>
    <scope>NUCLEOTIDE SEQUENCE [LARGE SCALE GENOMIC DNA]</scope>
    <source>
        <strain evidence="7 8">Pr1d</strain>
    </source>
</reference>
<dbReference type="GO" id="GO:0030599">
    <property type="term" value="F:pectinesterase activity"/>
    <property type="evidence" value="ECO:0007669"/>
    <property type="project" value="InterPro"/>
</dbReference>
<dbReference type="PANTHER" id="PTHR43695">
    <property type="entry name" value="PUTATIVE (AFU_ORTHOLOGUE AFUA_2G17250)-RELATED"/>
    <property type="match status" value="1"/>
</dbReference>
<feature type="domain" description="Pectinesterase catalytic" evidence="5">
    <location>
        <begin position="43"/>
        <end position="213"/>
    </location>
</feature>
<comment type="similarity">
    <text evidence="1">Belongs to the 'GDSL' lipolytic enzyme family.</text>
</comment>
<accession>A0A5B9QBW1</accession>
<evidence type="ECO:0000256" key="4">
    <source>
        <dbReference type="SAM" id="SignalP"/>
    </source>
</evidence>
<sequence length="650" mass="72148" precursor="true">MLKRFIGARIHSQAVLAFGAFFATSGAMAGDLSVLTSDRIAADLIVASDGSGDFTTLQAAIETIPANNIERITIFVRNGIYEEKVLLRQKRVSIIGESRDGVRLQFNAPRSEYDRRYDRIGPAVLNVFGSDNMVRNMTIENTQQTPEHAFAIYGQPQRFILDDCDVLGVGGDTLSLWNTSYGMYYHRNCRFKGGVDFVCPRGWCFVRDCHFESASQSAALWQDGHMDLDMKFILRNCTFDGPPEFWLGRNHYPSQFYLLGCQFSENLADKPIGVVKDLSGVANPEVYERRYYADCHREGGDYAWHSDNLETAAGSPTPDEITPAWTFDCRWDPESSTAPIVVENEYKGNEVYLHFSECVSGAELAEIFREDGSIATLKKGDGADWLVFMGGNADSMPVRLETKGDEILGTVASLAPRRINSQTLPKASPRKQVKIVLVGDSTVATYDANHPYQGWGWALDRLFDDRVEVVNEARGGRSSKSFRTEGHWDRAIGHQADYVLIQFGHNDNPGKGPERETDPTPGGDFRKNLAHYVEESRAAGAEPILVSPPTRRVFVEGAIINPTEGNLPYAEAVLAVAQELECPVVDLNRLTRELFERLGQQSSDWIQPVGDLTHFTPPGAKRIAATLASELVEAAPSLKIYMRPDALVSP</sequence>
<keyword evidence="2 7" id="KW-0378">Hydrolase</keyword>
<feature type="signal peptide" evidence="4">
    <location>
        <begin position="1"/>
        <end position="29"/>
    </location>
</feature>
<dbReference type="InterPro" id="IPR037459">
    <property type="entry name" value="RhgT-like"/>
</dbReference>
<name>A0A5B9QBW1_9BACT</name>
<keyword evidence="4" id="KW-0732">Signal</keyword>